<reference evidence="1" key="1">
    <citation type="submission" date="2020-10" db="EMBL/GenBank/DDBJ databases">
        <title>Connecting structure to function with the recovery of over 1000 high-quality activated sludge metagenome-assembled genomes encoding full-length rRNA genes using long-read sequencing.</title>
        <authorList>
            <person name="Singleton C.M."/>
            <person name="Petriglieri F."/>
            <person name="Kristensen J.M."/>
            <person name="Kirkegaard R.H."/>
            <person name="Michaelsen T.Y."/>
            <person name="Andersen M.H."/>
            <person name="Karst S.M."/>
            <person name="Dueholm M.S."/>
            <person name="Nielsen P.H."/>
            <person name="Albertsen M."/>
        </authorList>
    </citation>
    <scope>NUCLEOTIDE SEQUENCE</scope>
    <source>
        <strain evidence="1">OdNE_18-Q3-R46-58_BAT3C.305</strain>
    </source>
</reference>
<evidence type="ECO:0000313" key="1">
    <source>
        <dbReference type="EMBL" id="MBK8891391.1"/>
    </source>
</evidence>
<dbReference type="AlphaFoldDB" id="A0A9D7LPJ0"/>
<comment type="caution">
    <text evidence="1">The sequence shown here is derived from an EMBL/GenBank/DDBJ whole genome shotgun (WGS) entry which is preliminary data.</text>
</comment>
<accession>A0A9D7LPJ0</accession>
<dbReference type="EMBL" id="JADKBR010000017">
    <property type="protein sequence ID" value="MBK8891391.1"/>
    <property type="molecule type" value="Genomic_DNA"/>
</dbReference>
<sequence length="192" mass="20434">MNDITPVGRITSMLLEAGYRSVSTPLVIGGLKFDFPAALVGIEPSPDLILIADTAFEQEERLVTKLEGVARSLDVARSKRPLTVVIAGPRPSSANLEIMSRVCRVLPTGTVLDKDTEGSLRNWLAVLLPLRLPEAHAPIADALEQLSKLGAGLDQEVAGLVTPAKQGTRAVQLQLHQIIDDAVADAKEDGTS</sequence>
<dbReference type="Proteomes" id="UP000808146">
    <property type="component" value="Unassembled WGS sequence"/>
</dbReference>
<gene>
    <name evidence="1" type="ORF">IPN75_14020</name>
</gene>
<organism evidence="1 2">
    <name type="scientific">Candidatus Dechloromonas phosphorivorans</name>
    <dbReference type="NCBI Taxonomy" id="2899244"/>
    <lineage>
        <taxon>Bacteria</taxon>
        <taxon>Pseudomonadati</taxon>
        <taxon>Pseudomonadota</taxon>
        <taxon>Betaproteobacteria</taxon>
        <taxon>Rhodocyclales</taxon>
        <taxon>Azonexaceae</taxon>
        <taxon>Dechloromonas</taxon>
    </lineage>
</organism>
<protein>
    <submittedName>
        <fullName evidence="1">Uncharacterized protein</fullName>
    </submittedName>
</protein>
<name>A0A9D7LPJ0_9RHOO</name>
<evidence type="ECO:0000313" key="2">
    <source>
        <dbReference type="Proteomes" id="UP000808146"/>
    </source>
</evidence>
<proteinExistence type="predicted"/>